<evidence type="ECO:0000256" key="6">
    <source>
        <dbReference type="ARBA" id="ARBA00023136"/>
    </source>
</evidence>
<keyword evidence="9" id="KW-0456">Lyase</keyword>
<comment type="subcellular location">
    <subcellularLocation>
        <location evidence="1">Cell membrane</location>
        <topology evidence="1">Multi-pass membrane protein</topology>
    </subcellularLocation>
</comment>
<feature type="transmembrane region" description="Helical" evidence="8">
    <location>
        <begin position="284"/>
        <end position="307"/>
    </location>
</feature>
<keyword evidence="7" id="KW-0915">Sodium</keyword>
<protein>
    <submittedName>
        <fullName evidence="9">Sodium ion-translocating decarboxylase, beta subunit</fullName>
        <ecNumber evidence="9">4.1.1.70</ecNumber>
    </submittedName>
</protein>
<evidence type="ECO:0000256" key="2">
    <source>
        <dbReference type="ARBA" id="ARBA00022475"/>
    </source>
</evidence>
<dbReference type="GO" id="GO:0006814">
    <property type="term" value="P:sodium ion transport"/>
    <property type="evidence" value="ECO:0007669"/>
    <property type="project" value="UniProtKB-UniRule"/>
</dbReference>
<evidence type="ECO:0000313" key="10">
    <source>
        <dbReference type="Proteomes" id="UP000006852"/>
    </source>
</evidence>
<dbReference type="GO" id="GO:0005886">
    <property type="term" value="C:plasma membrane"/>
    <property type="evidence" value="ECO:0007669"/>
    <property type="project" value="UniProtKB-SubCell"/>
</dbReference>
<keyword evidence="7" id="KW-0739">Sodium transport</keyword>
<dbReference type="HOGENOM" id="CLU_036168_0_0_12"/>
<keyword evidence="10" id="KW-1185">Reference proteome</keyword>
<evidence type="ECO:0000256" key="1">
    <source>
        <dbReference type="ARBA" id="ARBA00004651"/>
    </source>
</evidence>
<dbReference type="Pfam" id="PF03977">
    <property type="entry name" value="OAD_beta"/>
    <property type="match status" value="1"/>
</dbReference>
<keyword evidence="3 8" id="KW-0812">Transmembrane</keyword>
<feature type="transmembrane region" description="Helical" evidence="8">
    <location>
        <begin position="70"/>
        <end position="93"/>
    </location>
</feature>
<keyword evidence="6 7" id="KW-0472">Membrane</keyword>
<evidence type="ECO:0000256" key="4">
    <source>
        <dbReference type="ARBA" id="ARBA00022967"/>
    </source>
</evidence>
<evidence type="ECO:0000313" key="9">
    <source>
        <dbReference type="EMBL" id="AEB13471.1"/>
    </source>
</evidence>
<keyword evidence="4" id="KW-1278">Translocase</keyword>
<dbReference type="PANTHER" id="PTHR35806:SF1">
    <property type="entry name" value="OXALOACETATE DECARBOXYLASE BETA CHAIN 2"/>
    <property type="match status" value="1"/>
</dbReference>
<dbReference type="KEGG" id="tsu:Tresu_0524"/>
<proteinExistence type="predicted"/>
<organism evidence="9 10">
    <name type="scientific">Treponema succinifaciens (strain ATCC 33096 / DSM 2489 / 6091)</name>
    <dbReference type="NCBI Taxonomy" id="869209"/>
    <lineage>
        <taxon>Bacteria</taxon>
        <taxon>Pseudomonadati</taxon>
        <taxon>Spirochaetota</taxon>
        <taxon>Spirochaetia</taxon>
        <taxon>Spirochaetales</taxon>
        <taxon>Treponemataceae</taxon>
        <taxon>Treponema</taxon>
    </lineage>
</organism>
<dbReference type="GeneID" id="302997734"/>
<feature type="transmembrane region" description="Helical" evidence="8">
    <location>
        <begin position="160"/>
        <end position="183"/>
    </location>
</feature>
<dbReference type="STRING" id="869209.Tresu_0524"/>
<keyword evidence="2 7" id="KW-1003">Cell membrane</keyword>
<keyword evidence="7" id="KW-0406">Ion transport</keyword>
<feature type="transmembrane region" description="Helical" evidence="8">
    <location>
        <begin position="348"/>
        <end position="375"/>
    </location>
</feature>
<feature type="transmembrane region" description="Helical" evidence="8">
    <location>
        <begin position="203"/>
        <end position="235"/>
    </location>
</feature>
<dbReference type="EMBL" id="CP002631">
    <property type="protein sequence ID" value="AEB13471.1"/>
    <property type="molecule type" value="Genomic_DNA"/>
</dbReference>
<dbReference type="eggNOG" id="COG1883">
    <property type="taxonomic scope" value="Bacteria"/>
</dbReference>
<dbReference type="NCBIfam" id="TIGR01109">
    <property type="entry name" value="Na_pump_decarbB"/>
    <property type="match status" value="1"/>
</dbReference>
<keyword evidence="7" id="KW-0813">Transport</keyword>
<evidence type="ECO:0000256" key="3">
    <source>
        <dbReference type="ARBA" id="ARBA00022692"/>
    </source>
</evidence>
<evidence type="ECO:0000256" key="8">
    <source>
        <dbReference type="SAM" id="Phobius"/>
    </source>
</evidence>
<dbReference type="InterPro" id="IPR005661">
    <property type="entry name" value="OadB_MmdB"/>
</dbReference>
<dbReference type="AlphaFoldDB" id="F2NRC9"/>
<gene>
    <name evidence="9" type="ordered locus">Tresu_0524</name>
</gene>
<sequence>MERILDYFFSGIGAMTWQNFAMIAIGALLIFLAVYKKYEPMLLLPIGFGAILVNLPLAVVLGTAEHPGALQILFDCGIMTELFPLLIFVGVGAMIDFKPLLERPWLLVFGIVAHFGIFIAAAVAYWGFGFSINEALSIGVIGAADGPTAIVVASRFAKNLLGQITVVAYSYMSLVPIIMPPVIKLLTTKKERTTRIQAKNKNIPHWVMVVFPVAVTVAVSILIPDAAALIGFLMFGNLIRECGVLEKLSSAAQNELSNIVTLLLGISVGASMTAQNFLNVQTLLIMLLGLIAFAGDTVCGILFAKFLNLFRKKGNKLNPMIGACGISAFPMASRVVQKLALEEDNQNFILMHAVSANVSGQIGSLVIGGIIMGFLGGM</sequence>
<accession>F2NRC9</accession>
<dbReference type="PANTHER" id="PTHR35806">
    <property type="entry name" value="OXALOACETATE DECARBOXYLASE BETA CHAIN 2"/>
    <property type="match status" value="1"/>
</dbReference>
<reference evidence="9 10" key="1">
    <citation type="journal article" date="2011" name="Stand. Genomic Sci.">
        <title>Complete genome sequence of Treponema succinifaciens type strain (6091).</title>
        <authorList>
            <person name="Han C."/>
            <person name="Gronow S."/>
            <person name="Teshima H."/>
            <person name="Lapidus A."/>
            <person name="Nolan M."/>
            <person name="Lucas S."/>
            <person name="Hammon N."/>
            <person name="Deshpande S."/>
            <person name="Cheng J.F."/>
            <person name="Zeytun A."/>
            <person name="Tapia R."/>
            <person name="Goodwin L."/>
            <person name="Pitluck S."/>
            <person name="Liolios K."/>
            <person name="Pagani I."/>
            <person name="Ivanova N."/>
            <person name="Mavromatis K."/>
            <person name="Mikhailova N."/>
            <person name="Huntemann M."/>
            <person name="Pati A."/>
            <person name="Chen A."/>
            <person name="Palaniappan K."/>
            <person name="Land M."/>
            <person name="Hauser L."/>
            <person name="Brambilla E.M."/>
            <person name="Rohde M."/>
            <person name="Goker M."/>
            <person name="Woyke T."/>
            <person name="Bristow J."/>
            <person name="Eisen J.A."/>
            <person name="Markowitz V."/>
            <person name="Hugenholtz P."/>
            <person name="Kyrpides N.C."/>
            <person name="Klenk H.P."/>
            <person name="Detter J.C."/>
        </authorList>
    </citation>
    <scope>NUCLEOTIDE SEQUENCE [LARGE SCALE GENOMIC DNA]</scope>
    <source>
        <strain evidence="10">ATCC 33096 / DSM 2489 / 6091</strain>
    </source>
</reference>
<dbReference type="Proteomes" id="UP000006852">
    <property type="component" value="Chromosome"/>
</dbReference>
<keyword evidence="5 8" id="KW-1133">Transmembrane helix</keyword>
<name>F2NRC9_TRES6</name>
<reference evidence="10" key="2">
    <citation type="submission" date="2011-04" db="EMBL/GenBank/DDBJ databases">
        <title>The complete genome of chromosome of Treponema succinifaciens DSM 2489.</title>
        <authorList>
            <person name="Lucas S."/>
            <person name="Copeland A."/>
            <person name="Lapidus A."/>
            <person name="Bruce D."/>
            <person name="Goodwin L."/>
            <person name="Pitluck S."/>
            <person name="Peters L."/>
            <person name="Kyrpides N."/>
            <person name="Mavromatis K."/>
            <person name="Ivanova N."/>
            <person name="Ovchinnikova G."/>
            <person name="Teshima H."/>
            <person name="Detter J.C."/>
            <person name="Tapia R."/>
            <person name="Han C."/>
            <person name="Land M."/>
            <person name="Hauser L."/>
            <person name="Markowitz V."/>
            <person name="Cheng J.-F."/>
            <person name="Hugenholtz P."/>
            <person name="Woyke T."/>
            <person name="Wu D."/>
            <person name="Gronow S."/>
            <person name="Wellnitz S."/>
            <person name="Brambilla E."/>
            <person name="Klenk H.-P."/>
            <person name="Eisen J.A."/>
        </authorList>
    </citation>
    <scope>NUCLEOTIDE SEQUENCE [LARGE SCALE GENOMIC DNA]</scope>
    <source>
        <strain evidence="10">ATCC 33096 / DSM 2489 / 6091</strain>
    </source>
</reference>
<dbReference type="EC" id="4.1.1.70" evidence="9"/>
<dbReference type="RefSeq" id="WP_013700778.1">
    <property type="nucleotide sequence ID" value="NC_015385.1"/>
</dbReference>
<feature type="transmembrane region" description="Helical" evidence="8">
    <location>
        <begin position="12"/>
        <end position="35"/>
    </location>
</feature>
<feature type="transmembrane region" description="Helical" evidence="8">
    <location>
        <begin position="105"/>
        <end position="128"/>
    </location>
</feature>
<feature type="transmembrane region" description="Helical" evidence="8">
    <location>
        <begin position="42"/>
        <end position="64"/>
    </location>
</feature>
<evidence type="ECO:0000256" key="7">
    <source>
        <dbReference type="PIRNR" id="PIRNR015658"/>
    </source>
</evidence>
<evidence type="ECO:0000256" key="5">
    <source>
        <dbReference type="ARBA" id="ARBA00022989"/>
    </source>
</evidence>
<dbReference type="PIRSF" id="PIRSF015658">
    <property type="entry name" value="MmdB_OadB"/>
    <property type="match status" value="1"/>
</dbReference>
<dbReference type="GO" id="GO:0016829">
    <property type="term" value="F:lyase activity"/>
    <property type="evidence" value="ECO:0007669"/>
    <property type="project" value="UniProtKB-KW"/>
</dbReference>